<dbReference type="GO" id="GO:0006935">
    <property type="term" value="P:chemotaxis"/>
    <property type="evidence" value="ECO:0007669"/>
    <property type="project" value="UniProtKB-KW"/>
</dbReference>
<keyword evidence="8" id="KW-0653">Protein transport</keyword>
<dbReference type="Gene3D" id="1.10.287.1700">
    <property type="match status" value="1"/>
</dbReference>
<dbReference type="GO" id="GO:0044781">
    <property type="term" value="P:bacterial-type flagellum organization"/>
    <property type="evidence" value="ECO:0007669"/>
    <property type="project" value="UniProtKB-KW"/>
</dbReference>
<dbReference type="InterPro" id="IPR053716">
    <property type="entry name" value="Flag_assembly_chemotaxis_eff"/>
</dbReference>
<name>A0A2A4YPU2_9PROT</name>
<organism evidence="11">
    <name type="scientific">OCS116 cluster bacterium</name>
    <dbReference type="NCBI Taxonomy" id="2030921"/>
    <lineage>
        <taxon>Bacteria</taxon>
        <taxon>Pseudomonadati</taxon>
        <taxon>Pseudomonadota</taxon>
        <taxon>Alphaproteobacteria</taxon>
        <taxon>OCS116 cluster</taxon>
    </lineage>
</organism>
<dbReference type="GO" id="GO:0009288">
    <property type="term" value="C:bacterial-type flagellum"/>
    <property type="evidence" value="ECO:0007669"/>
    <property type="project" value="InterPro"/>
</dbReference>
<evidence type="ECO:0000256" key="6">
    <source>
        <dbReference type="ARBA" id="ARBA00022500"/>
    </source>
</evidence>
<comment type="similarity">
    <text evidence="2">Belongs to the FliJ family.</text>
</comment>
<keyword evidence="9" id="KW-0472">Membrane</keyword>
<proteinExistence type="inferred from homology"/>
<dbReference type="InterPro" id="IPR012823">
    <property type="entry name" value="Flagell_FliJ"/>
</dbReference>
<protein>
    <recommendedName>
        <fullName evidence="3">Flagellar FliJ protein</fullName>
    </recommendedName>
</protein>
<evidence type="ECO:0000256" key="4">
    <source>
        <dbReference type="ARBA" id="ARBA00022448"/>
    </source>
</evidence>
<keyword evidence="11" id="KW-0969">Cilium</keyword>
<sequence length="138" mass="16447">MKSRQSLIRLRRFQVEEKQRQVNEIEMMMRDLQQKQFDLHEQVRFEQERAGISDVTHYAYPTFAKSAKDRADNIQVTIDGLQGQYDLAKNDLAESFEELKRVELLEEKEKKAHSQFIAKREAADMDEVARNLQRRFGR</sequence>
<keyword evidence="5" id="KW-1003">Cell membrane</keyword>
<evidence type="ECO:0000256" key="8">
    <source>
        <dbReference type="ARBA" id="ARBA00022927"/>
    </source>
</evidence>
<accession>A0A2A4YPU2</accession>
<reference key="1">
    <citation type="submission" date="2017-08" db="EMBL/GenBank/DDBJ databases">
        <title>A dynamic microbial community with high functional redundancy inhabits the cold, oxic subseafloor aquifer.</title>
        <authorList>
            <person name="Tully B.J."/>
            <person name="Wheat C.G."/>
            <person name="Glazer B.T."/>
            <person name="Huber J.A."/>
        </authorList>
    </citation>
    <scope>NUCLEOTIDE SEQUENCE [LARGE SCALE GENOMIC DNA]</scope>
</reference>
<dbReference type="GO" id="GO:0071973">
    <property type="term" value="P:bacterial-type flagellum-dependent cell motility"/>
    <property type="evidence" value="ECO:0007669"/>
    <property type="project" value="InterPro"/>
</dbReference>
<evidence type="ECO:0000256" key="3">
    <source>
        <dbReference type="ARBA" id="ARBA00020392"/>
    </source>
</evidence>
<keyword evidence="4" id="KW-0813">Transport</keyword>
<keyword evidence="11" id="KW-0966">Cell projection</keyword>
<keyword evidence="6" id="KW-0145">Chemotaxis</keyword>
<keyword evidence="11" id="KW-0282">Flagellum</keyword>
<dbReference type="GO" id="GO:0005886">
    <property type="term" value="C:plasma membrane"/>
    <property type="evidence" value="ECO:0007669"/>
    <property type="project" value="UniProtKB-SubCell"/>
</dbReference>
<evidence type="ECO:0000256" key="7">
    <source>
        <dbReference type="ARBA" id="ARBA00022795"/>
    </source>
</evidence>
<evidence type="ECO:0000256" key="9">
    <source>
        <dbReference type="ARBA" id="ARBA00023136"/>
    </source>
</evidence>
<comment type="caution">
    <text evidence="11">The sequence shown here is derived from an EMBL/GenBank/DDBJ whole genome shotgun (WGS) entry which is preliminary data.</text>
</comment>
<keyword evidence="7" id="KW-1005">Bacterial flagellum biogenesis</keyword>
<evidence type="ECO:0000256" key="5">
    <source>
        <dbReference type="ARBA" id="ARBA00022475"/>
    </source>
</evidence>
<dbReference type="Pfam" id="PF02050">
    <property type="entry name" value="FliJ"/>
    <property type="match status" value="1"/>
</dbReference>
<evidence type="ECO:0000256" key="10">
    <source>
        <dbReference type="ARBA" id="ARBA00023225"/>
    </source>
</evidence>
<evidence type="ECO:0000313" key="11">
    <source>
        <dbReference type="EMBL" id="PCI96858.1"/>
    </source>
</evidence>
<evidence type="ECO:0000256" key="2">
    <source>
        <dbReference type="ARBA" id="ARBA00010004"/>
    </source>
</evidence>
<evidence type="ECO:0000256" key="1">
    <source>
        <dbReference type="ARBA" id="ARBA00004413"/>
    </source>
</evidence>
<reference evidence="11" key="2">
    <citation type="journal article" date="2018" name="ISME J.">
        <title>A dynamic microbial community with high functional redundancy inhabits the cold, oxic subseafloor aquifer.</title>
        <authorList>
            <person name="Tully B.J."/>
            <person name="Wheat C.G."/>
            <person name="Glazer B.T."/>
            <person name="Huber J.A."/>
        </authorList>
    </citation>
    <scope>NUCLEOTIDE SEQUENCE</scope>
    <source>
        <strain evidence="11">NORP83</strain>
    </source>
</reference>
<comment type="subcellular location">
    <subcellularLocation>
        <location evidence="1">Cell membrane</location>
        <topology evidence="1">Peripheral membrane protein</topology>
        <orientation evidence="1">Cytoplasmic side</orientation>
    </subcellularLocation>
</comment>
<dbReference type="AlphaFoldDB" id="A0A2A4YPU2"/>
<keyword evidence="10" id="KW-1006">Bacterial flagellum protein export</keyword>
<gene>
    <name evidence="11" type="ORF">COB13_16960</name>
</gene>
<dbReference type="GO" id="GO:0015031">
    <property type="term" value="P:protein transport"/>
    <property type="evidence" value="ECO:0007669"/>
    <property type="project" value="UniProtKB-KW"/>
</dbReference>
<dbReference type="EMBL" id="NVUS01000037">
    <property type="protein sequence ID" value="PCI96858.1"/>
    <property type="molecule type" value="Genomic_DNA"/>
</dbReference>